<gene>
    <name evidence="9" type="ORF">Cgig2_031049</name>
</gene>
<dbReference type="PANTHER" id="PTHR10851:SF3">
    <property type="entry name" value="PYRIDOXINE_PYRIDOXAMINE 5'-PHOSPHATE OXIDASE 2"/>
    <property type="match status" value="1"/>
</dbReference>
<sequence>MQPMSTAGAAGTPPSWKQLLLHALQANSHLKHSSYFQFATVGANGRPSNRTVVFRGFQDETDRIQINTDSRFRKDLNLISLVQIEDLKHCPFAEICWYFTDSWEQFRINGMVDVIDGSNPDPAKLQRKVPLAPAVVDVNFLLTLKGVYNLAFDPQRIHDRTGFNNFLELHSIPEDVMQQREKSWFASSLRSRMQYLGPDVGLPSINEELPKNISLDPFVGPVGAFCLLVLDPEKVDYLNLKTNTRQVFECSGSLNGDRCWTSGRINP</sequence>
<organism evidence="9 10">
    <name type="scientific">Carnegiea gigantea</name>
    <dbReference type="NCBI Taxonomy" id="171969"/>
    <lineage>
        <taxon>Eukaryota</taxon>
        <taxon>Viridiplantae</taxon>
        <taxon>Streptophyta</taxon>
        <taxon>Embryophyta</taxon>
        <taxon>Tracheophyta</taxon>
        <taxon>Spermatophyta</taxon>
        <taxon>Magnoliopsida</taxon>
        <taxon>eudicotyledons</taxon>
        <taxon>Gunneridae</taxon>
        <taxon>Pentapetalae</taxon>
        <taxon>Caryophyllales</taxon>
        <taxon>Cactineae</taxon>
        <taxon>Cactaceae</taxon>
        <taxon>Cactoideae</taxon>
        <taxon>Echinocereeae</taxon>
        <taxon>Carnegiea</taxon>
    </lineage>
</organism>
<dbReference type="PANTHER" id="PTHR10851">
    <property type="entry name" value="PYRIDOXINE-5-PHOSPHATE OXIDASE"/>
    <property type="match status" value="1"/>
</dbReference>
<dbReference type="Pfam" id="PF12766">
    <property type="entry name" value="Pyridox_oxase_2"/>
    <property type="match status" value="1"/>
</dbReference>
<dbReference type="GO" id="GO:0004733">
    <property type="term" value="F:pyridoxamine phosphate oxidase activity"/>
    <property type="evidence" value="ECO:0007669"/>
    <property type="project" value="UniProtKB-EC"/>
</dbReference>
<evidence type="ECO:0000256" key="6">
    <source>
        <dbReference type="ARBA" id="ARBA00022643"/>
    </source>
</evidence>
<evidence type="ECO:0000256" key="2">
    <source>
        <dbReference type="ARBA" id="ARBA00004738"/>
    </source>
</evidence>
<evidence type="ECO:0000313" key="10">
    <source>
        <dbReference type="Proteomes" id="UP001153076"/>
    </source>
</evidence>
<evidence type="ECO:0000256" key="7">
    <source>
        <dbReference type="ARBA" id="ARBA00023002"/>
    </source>
</evidence>
<dbReference type="EC" id="1.4.3.5" evidence="4"/>
<accession>A0A9Q1KCC5</accession>
<dbReference type="SUPFAM" id="SSF50475">
    <property type="entry name" value="FMN-binding split barrel"/>
    <property type="match status" value="1"/>
</dbReference>
<proteinExistence type="predicted"/>
<dbReference type="AlphaFoldDB" id="A0A9Q1KCC5"/>
<dbReference type="GO" id="GO:0008615">
    <property type="term" value="P:pyridoxine biosynthetic process"/>
    <property type="evidence" value="ECO:0007669"/>
    <property type="project" value="InterPro"/>
</dbReference>
<evidence type="ECO:0000256" key="5">
    <source>
        <dbReference type="ARBA" id="ARBA00022630"/>
    </source>
</evidence>
<dbReference type="Proteomes" id="UP001153076">
    <property type="component" value="Unassembled WGS sequence"/>
</dbReference>
<name>A0A9Q1KCC5_9CARY</name>
<keyword evidence="6" id="KW-0288">FMN</keyword>
<evidence type="ECO:0000313" key="9">
    <source>
        <dbReference type="EMBL" id="KAJ8440632.1"/>
    </source>
</evidence>
<keyword evidence="5" id="KW-0285">Flavoprotein</keyword>
<evidence type="ECO:0000256" key="4">
    <source>
        <dbReference type="ARBA" id="ARBA00012801"/>
    </source>
</evidence>
<protein>
    <recommendedName>
        <fullName evidence="4">pyridoxal 5'-phosphate synthase</fullName>
        <ecNumber evidence="4">1.4.3.5</ecNumber>
    </recommendedName>
</protein>
<evidence type="ECO:0000256" key="3">
    <source>
        <dbReference type="ARBA" id="ARBA00005037"/>
    </source>
</evidence>
<reference evidence="9" key="1">
    <citation type="submission" date="2022-04" db="EMBL/GenBank/DDBJ databases">
        <title>Carnegiea gigantea Genome sequencing and assembly v2.</title>
        <authorList>
            <person name="Copetti D."/>
            <person name="Sanderson M.J."/>
            <person name="Burquez A."/>
            <person name="Wojciechowski M.F."/>
        </authorList>
    </citation>
    <scope>NUCLEOTIDE SEQUENCE</scope>
    <source>
        <strain evidence="9">SGP5-SGP5p</strain>
        <tissue evidence="9">Aerial part</tissue>
    </source>
</reference>
<dbReference type="Gene3D" id="2.30.110.10">
    <property type="entry name" value="Electron Transport, Fmn-binding Protein, Chain A"/>
    <property type="match status" value="1"/>
</dbReference>
<comment type="pathway">
    <text evidence="3">Cofactor metabolism; pyridoxal 5'-phosphate salvage; pyridoxal 5'-phosphate from pyridoxine 5'-phosphate: step 1/1.</text>
</comment>
<dbReference type="EMBL" id="JAKOGI010000186">
    <property type="protein sequence ID" value="KAJ8440632.1"/>
    <property type="molecule type" value="Genomic_DNA"/>
</dbReference>
<comment type="cofactor">
    <cofactor evidence="1">
        <name>FMN</name>
        <dbReference type="ChEBI" id="CHEBI:58210"/>
    </cofactor>
</comment>
<dbReference type="InterPro" id="IPR012349">
    <property type="entry name" value="Split_barrel_FMN-bd"/>
</dbReference>
<comment type="pathway">
    <text evidence="2">Cofactor metabolism; pyridoxal 5'-phosphate salvage; pyridoxal 5'-phosphate from pyridoxamine 5'-phosphate: step 1/1.</text>
</comment>
<dbReference type="OrthoDB" id="434253at2759"/>
<dbReference type="InterPro" id="IPR000659">
    <property type="entry name" value="Pyridox_Oxase"/>
</dbReference>
<keyword evidence="10" id="KW-1185">Reference proteome</keyword>
<evidence type="ECO:0000256" key="1">
    <source>
        <dbReference type="ARBA" id="ARBA00001917"/>
    </source>
</evidence>
<dbReference type="GO" id="GO:0010181">
    <property type="term" value="F:FMN binding"/>
    <property type="evidence" value="ECO:0007669"/>
    <property type="project" value="InterPro"/>
</dbReference>
<keyword evidence="7" id="KW-0560">Oxidoreductase</keyword>
<dbReference type="InterPro" id="IPR024624">
    <property type="entry name" value="Pyridox_Oxase_Alr4036_FMN-bd"/>
</dbReference>
<comment type="caution">
    <text evidence="9">The sequence shown here is derived from an EMBL/GenBank/DDBJ whole genome shotgun (WGS) entry which is preliminary data.</text>
</comment>
<feature type="domain" description="Pyridoxamine 5'-phosphate oxidase Alr4036 family FMN-binding" evidence="8">
    <location>
        <begin position="14"/>
        <end position="115"/>
    </location>
</feature>
<evidence type="ECO:0000259" key="8">
    <source>
        <dbReference type="Pfam" id="PF12766"/>
    </source>
</evidence>